<dbReference type="Proteomes" id="UP001152607">
    <property type="component" value="Unassembled WGS sequence"/>
</dbReference>
<keyword evidence="2" id="KW-1185">Reference proteome</keyword>
<gene>
    <name evidence="1" type="ORF">PDIGIT_LOCUS10121</name>
</gene>
<dbReference type="EMBL" id="CAOQHR010000007">
    <property type="protein sequence ID" value="CAI6337014.1"/>
    <property type="molecule type" value="Genomic_DNA"/>
</dbReference>
<evidence type="ECO:0000313" key="2">
    <source>
        <dbReference type="Proteomes" id="UP001152607"/>
    </source>
</evidence>
<reference evidence="1" key="1">
    <citation type="submission" date="2023-01" db="EMBL/GenBank/DDBJ databases">
        <authorList>
            <person name="Van Ghelder C."/>
            <person name="Rancurel C."/>
        </authorList>
    </citation>
    <scope>NUCLEOTIDE SEQUENCE</scope>
    <source>
        <strain evidence="1">CNCM I-4278</strain>
    </source>
</reference>
<dbReference type="AlphaFoldDB" id="A0A9W4UJW1"/>
<organism evidence="1 2">
    <name type="scientific">Periconia digitata</name>
    <dbReference type="NCBI Taxonomy" id="1303443"/>
    <lineage>
        <taxon>Eukaryota</taxon>
        <taxon>Fungi</taxon>
        <taxon>Dikarya</taxon>
        <taxon>Ascomycota</taxon>
        <taxon>Pezizomycotina</taxon>
        <taxon>Dothideomycetes</taxon>
        <taxon>Pleosporomycetidae</taxon>
        <taxon>Pleosporales</taxon>
        <taxon>Massarineae</taxon>
        <taxon>Periconiaceae</taxon>
        <taxon>Periconia</taxon>
    </lineage>
</organism>
<accession>A0A9W4UJW1</accession>
<comment type="caution">
    <text evidence="1">The sequence shown here is derived from an EMBL/GenBank/DDBJ whole genome shotgun (WGS) entry which is preliminary data.</text>
</comment>
<sequence>MRPPDTRPPVGATMLKWLTPYVSMIYVDIKHRYHTIIMFSTPYPVSYANSLTSLSRSRDSATFKRAKA</sequence>
<protein>
    <submittedName>
        <fullName evidence="1">Uncharacterized protein</fullName>
    </submittedName>
</protein>
<name>A0A9W4UJW1_9PLEO</name>
<proteinExistence type="predicted"/>
<evidence type="ECO:0000313" key="1">
    <source>
        <dbReference type="EMBL" id="CAI6337014.1"/>
    </source>
</evidence>